<accession>A0A8D8U055</accession>
<keyword evidence="1" id="KW-0812">Transmembrane</keyword>
<dbReference type="EMBL" id="HBUF01319502">
    <property type="protein sequence ID" value="CAG6694721.1"/>
    <property type="molecule type" value="Transcribed_RNA"/>
</dbReference>
<reference evidence="2" key="1">
    <citation type="submission" date="2021-05" db="EMBL/GenBank/DDBJ databases">
        <authorList>
            <person name="Alioto T."/>
            <person name="Alioto T."/>
            <person name="Gomez Garrido J."/>
        </authorList>
    </citation>
    <scope>NUCLEOTIDE SEQUENCE</scope>
</reference>
<sequence length="102" mass="11804">MSSYRFSTRYLSCTLLCQPLLLLNFPFSPPHLLLPHSLHYPLYFLIPDFGAHISSSFFPTFFPLFYTFSPIFLLISPRFFPHLPKSSPLAHASSFFVHISFS</sequence>
<evidence type="ECO:0000256" key="1">
    <source>
        <dbReference type="SAM" id="Phobius"/>
    </source>
</evidence>
<keyword evidence="1" id="KW-0472">Membrane</keyword>
<evidence type="ECO:0000313" key="2">
    <source>
        <dbReference type="EMBL" id="CAG6694721.1"/>
    </source>
</evidence>
<dbReference type="AlphaFoldDB" id="A0A8D8U055"/>
<feature type="transmembrane region" description="Helical" evidence="1">
    <location>
        <begin position="51"/>
        <end position="75"/>
    </location>
</feature>
<keyword evidence="1" id="KW-1133">Transmembrane helix</keyword>
<protein>
    <submittedName>
        <fullName evidence="2">Uncharacterized protein</fullName>
    </submittedName>
</protein>
<proteinExistence type="predicted"/>
<organism evidence="2">
    <name type="scientific">Cacopsylla melanoneura</name>
    <dbReference type="NCBI Taxonomy" id="428564"/>
    <lineage>
        <taxon>Eukaryota</taxon>
        <taxon>Metazoa</taxon>
        <taxon>Ecdysozoa</taxon>
        <taxon>Arthropoda</taxon>
        <taxon>Hexapoda</taxon>
        <taxon>Insecta</taxon>
        <taxon>Pterygota</taxon>
        <taxon>Neoptera</taxon>
        <taxon>Paraneoptera</taxon>
        <taxon>Hemiptera</taxon>
        <taxon>Sternorrhyncha</taxon>
        <taxon>Psylloidea</taxon>
        <taxon>Psyllidae</taxon>
        <taxon>Psyllinae</taxon>
        <taxon>Cacopsylla</taxon>
    </lineage>
</organism>
<name>A0A8D8U055_9HEMI</name>